<dbReference type="SUPFAM" id="SSF46955">
    <property type="entry name" value="Putative DNA-binding domain"/>
    <property type="match status" value="1"/>
</dbReference>
<feature type="domain" description="HTH merR-type" evidence="4">
    <location>
        <begin position="1"/>
        <end position="68"/>
    </location>
</feature>
<keyword evidence="1" id="KW-0805">Transcription regulation</keyword>
<dbReference type="SMART" id="SM00422">
    <property type="entry name" value="HTH_MERR"/>
    <property type="match status" value="1"/>
</dbReference>
<dbReference type="Proteomes" id="UP001379533">
    <property type="component" value="Chromosome"/>
</dbReference>
<dbReference type="PANTHER" id="PTHR30204:SF94">
    <property type="entry name" value="HEAVY METAL-DEPENDENT TRANSCRIPTIONAL REGULATOR HI_0293-RELATED"/>
    <property type="match status" value="1"/>
</dbReference>
<keyword evidence="6" id="KW-1185">Reference proteome</keyword>
<organism evidence="5 6">
    <name type="scientific">Pendulispora brunnea</name>
    <dbReference type="NCBI Taxonomy" id="2905690"/>
    <lineage>
        <taxon>Bacteria</taxon>
        <taxon>Pseudomonadati</taxon>
        <taxon>Myxococcota</taxon>
        <taxon>Myxococcia</taxon>
        <taxon>Myxococcales</taxon>
        <taxon>Sorangiineae</taxon>
        <taxon>Pendulisporaceae</taxon>
        <taxon>Pendulispora</taxon>
    </lineage>
</organism>
<evidence type="ECO:0000256" key="3">
    <source>
        <dbReference type="ARBA" id="ARBA00023163"/>
    </source>
</evidence>
<evidence type="ECO:0000313" key="6">
    <source>
        <dbReference type="Proteomes" id="UP001379533"/>
    </source>
</evidence>
<dbReference type="Gene3D" id="1.10.1660.10">
    <property type="match status" value="1"/>
</dbReference>
<name>A0ABZ2KGV2_9BACT</name>
<evidence type="ECO:0000313" key="5">
    <source>
        <dbReference type="EMBL" id="WXA97907.1"/>
    </source>
</evidence>
<dbReference type="InterPro" id="IPR000551">
    <property type="entry name" value="MerR-type_HTH_dom"/>
</dbReference>
<dbReference type="InterPro" id="IPR047057">
    <property type="entry name" value="MerR_fam"/>
</dbReference>
<keyword evidence="2" id="KW-0238">DNA-binding</keyword>
<dbReference type="PRINTS" id="PR00040">
    <property type="entry name" value="HTHMERR"/>
</dbReference>
<gene>
    <name evidence="5" type="ORF">LZC95_13830</name>
</gene>
<sequence length="116" mass="13453">MRIGELANRLGVATSKIRFLEAKGLVRSTRRPSKYREYDEGAFEHLEFVLQAQSLGFTLDEISRALVEAGGRKRLRCHEMVRRLNAKLEEIDVHIAQTRALRRRVVRMIAHLESRP</sequence>
<dbReference type="InterPro" id="IPR009061">
    <property type="entry name" value="DNA-bd_dom_put_sf"/>
</dbReference>
<protein>
    <submittedName>
        <fullName evidence="5">MerR family transcriptional regulator</fullName>
    </submittedName>
</protein>
<evidence type="ECO:0000256" key="2">
    <source>
        <dbReference type="ARBA" id="ARBA00023125"/>
    </source>
</evidence>
<proteinExistence type="predicted"/>
<dbReference type="EMBL" id="CP089982">
    <property type="protein sequence ID" value="WXA97907.1"/>
    <property type="molecule type" value="Genomic_DNA"/>
</dbReference>
<keyword evidence="3" id="KW-0804">Transcription</keyword>
<dbReference type="PROSITE" id="PS50937">
    <property type="entry name" value="HTH_MERR_2"/>
    <property type="match status" value="1"/>
</dbReference>
<evidence type="ECO:0000256" key="1">
    <source>
        <dbReference type="ARBA" id="ARBA00023015"/>
    </source>
</evidence>
<reference evidence="5 6" key="1">
    <citation type="submission" date="2021-12" db="EMBL/GenBank/DDBJ databases">
        <title>Discovery of the Pendulisporaceae a myxobacterial family with distinct sporulation behavior and unique specialized metabolism.</title>
        <authorList>
            <person name="Garcia R."/>
            <person name="Popoff A."/>
            <person name="Bader C.D."/>
            <person name="Loehr J."/>
            <person name="Walesch S."/>
            <person name="Walt C."/>
            <person name="Boldt J."/>
            <person name="Bunk B."/>
            <person name="Haeckl F.J.F.P.J."/>
            <person name="Gunesch A.P."/>
            <person name="Birkelbach J."/>
            <person name="Nuebel U."/>
            <person name="Pietschmann T."/>
            <person name="Bach T."/>
            <person name="Mueller R."/>
        </authorList>
    </citation>
    <scope>NUCLEOTIDE SEQUENCE [LARGE SCALE GENOMIC DNA]</scope>
    <source>
        <strain evidence="5 6">MSr12523</strain>
    </source>
</reference>
<dbReference type="Pfam" id="PF13411">
    <property type="entry name" value="MerR_1"/>
    <property type="match status" value="1"/>
</dbReference>
<dbReference type="RefSeq" id="WP_394848525.1">
    <property type="nucleotide sequence ID" value="NZ_CP089982.1"/>
</dbReference>
<evidence type="ECO:0000259" key="4">
    <source>
        <dbReference type="PROSITE" id="PS50937"/>
    </source>
</evidence>
<accession>A0ABZ2KGV2</accession>
<dbReference type="PANTHER" id="PTHR30204">
    <property type="entry name" value="REDOX-CYCLING DRUG-SENSING TRANSCRIPTIONAL ACTIVATOR SOXR"/>
    <property type="match status" value="1"/>
</dbReference>